<dbReference type="Proteomes" id="UP000267821">
    <property type="component" value="Unassembled WGS sequence"/>
</dbReference>
<evidence type="ECO:0000313" key="1">
    <source>
        <dbReference type="EMBL" id="RPB26712.1"/>
    </source>
</evidence>
<sequence length="69" mass="8036">MNINDEIIDIPATRENHNHLSQCCPEGIYNNSSFSLMYLRKVLCQSLLQMLQKWLEMFHLLSYQSTSGS</sequence>
<organism evidence="1 2">
    <name type="scientific">Terfezia boudieri ATCC MYA-4762</name>
    <dbReference type="NCBI Taxonomy" id="1051890"/>
    <lineage>
        <taxon>Eukaryota</taxon>
        <taxon>Fungi</taxon>
        <taxon>Dikarya</taxon>
        <taxon>Ascomycota</taxon>
        <taxon>Pezizomycotina</taxon>
        <taxon>Pezizomycetes</taxon>
        <taxon>Pezizales</taxon>
        <taxon>Pezizaceae</taxon>
        <taxon>Terfezia</taxon>
    </lineage>
</organism>
<protein>
    <submittedName>
        <fullName evidence="1">Uncharacterized protein</fullName>
    </submittedName>
</protein>
<gene>
    <name evidence="1" type="ORF">L211DRAFT_835049</name>
</gene>
<keyword evidence="2" id="KW-1185">Reference proteome</keyword>
<name>A0A3N4M010_9PEZI</name>
<reference evidence="1 2" key="1">
    <citation type="journal article" date="2018" name="Nat. Ecol. Evol.">
        <title>Pezizomycetes genomes reveal the molecular basis of ectomycorrhizal truffle lifestyle.</title>
        <authorList>
            <person name="Murat C."/>
            <person name="Payen T."/>
            <person name="Noel B."/>
            <person name="Kuo A."/>
            <person name="Morin E."/>
            <person name="Chen J."/>
            <person name="Kohler A."/>
            <person name="Krizsan K."/>
            <person name="Balestrini R."/>
            <person name="Da Silva C."/>
            <person name="Montanini B."/>
            <person name="Hainaut M."/>
            <person name="Levati E."/>
            <person name="Barry K.W."/>
            <person name="Belfiori B."/>
            <person name="Cichocki N."/>
            <person name="Clum A."/>
            <person name="Dockter R.B."/>
            <person name="Fauchery L."/>
            <person name="Guy J."/>
            <person name="Iotti M."/>
            <person name="Le Tacon F."/>
            <person name="Lindquist E.A."/>
            <person name="Lipzen A."/>
            <person name="Malagnac F."/>
            <person name="Mello A."/>
            <person name="Molinier V."/>
            <person name="Miyauchi S."/>
            <person name="Poulain J."/>
            <person name="Riccioni C."/>
            <person name="Rubini A."/>
            <person name="Sitrit Y."/>
            <person name="Splivallo R."/>
            <person name="Traeger S."/>
            <person name="Wang M."/>
            <person name="Zifcakova L."/>
            <person name="Wipf D."/>
            <person name="Zambonelli A."/>
            <person name="Paolocci F."/>
            <person name="Nowrousian M."/>
            <person name="Ottonello S."/>
            <person name="Baldrian P."/>
            <person name="Spatafora J.W."/>
            <person name="Henrissat B."/>
            <person name="Nagy L.G."/>
            <person name="Aury J.M."/>
            <person name="Wincker P."/>
            <person name="Grigoriev I.V."/>
            <person name="Bonfante P."/>
            <person name="Martin F.M."/>
        </authorList>
    </citation>
    <scope>NUCLEOTIDE SEQUENCE [LARGE SCALE GENOMIC DNA]</scope>
    <source>
        <strain evidence="1 2">ATCC MYA-4762</strain>
    </source>
</reference>
<evidence type="ECO:0000313" key="2">
    <source>
        <dbReference type="Proteomes" id="UP000267821"/>
    </source>
</evidence>
<dbReference type="EMBL" id="ML121533">
    <property type="protein sequence ID" value="RPB26712.1"/>
    <property type="molecule type" value="Genomic_DNA"/>
</dbReference>
<accession>A0A3N4M010</accession>
<dbReference type="AlphaFoldDB" id="A0A3N4M010"/>
<dbReference type="InParanoid" id="A0A3N4M010"/>
<proteinExistence type="predicted"/>